<protein>
    <submittedName>
        <fullName evidence="1">Rna-directed dna polymerase from mobile element jockey-like</fullName>
    </submittedName>
</protein>
<dbReference type="GO" id="GO:0003964">
    <property type="term" value="F:RNA-directed DNA polymerase activity"/>
    <property type="evidence" value="ECO:0007669"/>
    <property type="project" value="UniProtKB-KW"/>
</dbReference>
<dbReference type="AlphaFoldDB" id="A0A2I0TZ58"/>
<proteinExistence type="predicted"/>
<accession>A0A2I0TZ58</accession>
<sequence length="127" mass="14665">MRDLVQESQRYLDFRRANFDLFKKLFGEIPWGRDLEVFIAQVDPQESQTLEVTEKVWMKDDFTLFEEDQVRDQLSKLDIHTSMGPDGMHLEKDVVVDSVKGLTEVNKDDICSSSLVHCCGHSITEGQ</sequence>
<dbReference type="EMBL" id="KZ506566">
    <property type="protein sequence ID" value="PKU39127.1"/>
    <property type="molecule type" value="Genomic_DNA"/>
</dbReference>
<keyword evidence="1" id="KW-0548">Nucleotidyltransferase</keyword>
<reference evidence="2" key="1">
    <citation type="submission" date="2017-11" db="EMBL/GenBank/DDBJ databases">
        <authorList>
            <person name="Lima N.C."/>
            <person name="Parody-Merino A.M."/>
            <person name="Battley P.F."/>
            <person name="Fidler A.E."/>
            <person name="Prosdocimi F."/>
        </authorList>
    </citation>
    <scope>NUCLEOTIDE SEQUENCE [LARGE SCALE GENOMIC DNA]</scope>
</reference>
<name>A0A2I0TZ58_LIMLA</name>
<dbReference type="Proteomes" id="UP000233556">
    <property type="component" value="Unassembled WGS sequence"/>
</dbReference>
<reference evidence="2" key="2">
    <citation type="submission" date="2017-12" db="EMBL/GenBank/DDBJ databases">
        <title>Genome sequence of the Bar-tailed Godwit (Limosa lapponica baueri).</title>
        <authorList>
            <person name="Lima N.C.B."/>
            <person name="Parody-Merino A.M."/>
            <person name="Battley P.F."/>
            <person name="Fidler A.E."/>
            <person name="Prosdocimi F."/>
        </authorList>
    </citation>
    <scope>NUCLEOTIDE SEQUENCE [LARGE SCALE GENOMIC DNA]</scope>
</reference>
<keyword evidence="1" id="KW-0808">Transferase</keyword>
<gene>
    <name evidence="1" type="ORF">llap_10569</name>
</gene>
<keyword evidence="2" id="KW-1185">Reference proteome</keyword>
<evidence type="ECO:0000313" key="2">
    <source>
        <dbReference type="Proteomes" id="UP000233556"/>
    </source>
</evidence>
<organism evidence="1 2">
    <name type="scientific">Limosa lapponica baueri</name>
    <dbReference type="NCBI Taxonomy" id="1758121"/>
    <lineage>
        <taxon>Eukaryota</taxon>
        <taxon>Metazoa</taxon>
        <taxon>Chordata</taxon>
        <taxon>Craniata</taxon>
        <taxon>Vertebrata</taxon>
        <taxon>Euteleostomi</taxon>
        <taxon>Archelosauria</taxon>
        <taxon>Archosauria</taxon>
        <taxon>Dinosauria</taxon>
        <taxon>Saurischia</taxon>
        <taxon>Theropoda</taxon>
        <taxon>Coelurosauria</taxon>
        <taxon>Aves</taxon>
        <taxon>Neognathae</taxon>
        <taxon>Neoaves</taxon>
        <taxon>Charadriiformes</taxon>
        <taxon>Scolopacidae</taxon>
        <taxon>Limosa</taxon>
    </lineage>
</organism>
<evidence type="ECO:0000313" key="1">
    <source>
        <dbReference type="EMBL" id="PKU39127.1"/>
    </source>
</evidence>
<keyword evidence="1" id="KW-0695">RNA-directed DNA polymerase</keyword>
<dbReference type="OrthoDB" id="9401903at2759"/>